<reference evidence="1" key="2">
    <citation type="submission" date="2020-05" db="UniProtKB">
        <authorList>
            <consortium name="EnsemblMetazoa"/>
        </authorList>
    </citation>
    <scope>IDENTIFICATION</scope>
    <source>
        <strain evidence="1">maculatus3</strain>
    </source>
</reference>
<dbReference type="InterPro" id="IPR018790">
    <property type="entry name" value="DUF2358"/>
</dbReference>
<protein>
    <submittedName>
        <fullName evidence="1">Uncharacterized protein</fullName>
    </submittedName>
</protein>
<dbReference type="Proteomes" id="UP000075901">
    <property type="component" value="Unassembled WGS sequence"/>
</dbReference>
<dbReference type="EnsemblMetazoa" id="AMAM003238-RA">
    <property type="protein sequence ID" value="AMAM003238-PA"/>
    <property type="gene ID" value="AMAM003238"/>
</dbReference>
<evidence type="ECO:0000313" key="1">
    <source>
        <dbReference type="EnsemblMetazoa" id="AMAM003238-PA"/>
    </source>
</evidence>
<evidence type="ECO:0000313" key="2">
    <source>
        <dbReference type="Proteomes" id="UP000075901"/>
    </source>
</evidence>
<keyword evidence="2" id="KW-1185">Reference proteome</keyword>
<proteinExistence type="predicted"/>
<accession>A0A182SB40</accession>
<name>A0A182SB40_9DIPT</name>
<reference evidence="2" key="1">
    <citation type="submission" date="2013-09" db="EMBL/GenBank/DDBJ databases">
        <title>The Genome Sequence of Anopheles maculatus species B.</title>
        <authorList>
            <consortium name="The Broad Institute Genomics Platform"/>
            <person name="Neafsey D.E."/>
            <person name="Besansky N."/>
            <person name="Howell P."/>
            <person name="Walton C."/>
            <person name="Young S.K."/>
            <person name="Zeng Q."/>
            <person name="Gargeya S."/>
            <person name="Fitzgerald M."/>
            <person name="Haas B."/>
            <person name="Abouelleil A."/>
            <person name="Allen A.W."/>
            <person name="Alvarado L."/>
            <person name="Arachchi H.M."/>
            <person name="Berlin A.M."/>
            <person name="Chapman S.B."/>
            <person name="Gainer-Dewar J."/>
            <person name="Goldberg J."/>
            <person name="Griggs A."/>
            <person name="Gujja S."/>
            <person name="Hansen M."/>
            <person name="Howarth C."/>
            <person name="Imamovic A."/>
            <person name="Ireland A."/>
            <person name="Larimer J."/>
            <person name="McCowan C."/>
            <person name="Murphy C."/>
            <person name="Pearson M."/>
            <person name="Poon T.W."/>
            <person name="Priest M."/>
            <person name="Roberts A."/>
            <person name="Saif S."/>
            <person name="Shea T."/>
            <person name="Sisk P."/>
            <person name="Sykes S."/>
            <person name="Wortman J."/>
            <person name="Nusbaum C."/>
            <person name="Birren B."/>
        </authorList>
    </citation>
    <scope>NUCLEOTIDE SEQUENCE [LARGE SCALE GENOMIC DNA]</scope>
    <source>
        <strain evidence="2">maculatus3</strain>
    </source>
</reference>
<dbReference type="Pfam" id="PF10184">
    <property type="entry name" value="DUF2358"/>
    <property type="match status" value="1"/>
</dbReference>
<dbReference type="AlphaFoldDB" id="A0A182SB40"/>
<organism evidence="1 2">
    <name type="scientific">Anopheles maculatus</name>
    <dbReference type="NCBI Taxonomy" id="74869"/>
    <lineage>
        <taxon>Eukaryota</taxon>
        <taxon>Metazoa</taxon>
        <taxon>Ecdysozoa</taxon>
        <taxon>Arthropoda</taxon>
        <taxon>Hexapoda</taxon>
        <taxon>Insecta</taxon>
        <taxon>Pterygota</taxon>
        <taxon>Neoptera</taxon>
        <taxon>Endopterygota</taxon>
        <taxon>Diptera</taxon>
        <taxon>Nematocera</taxon>
        <taxon>Culicoidea</taxon>
        <taxon>Culicidae</taxon>
        <taxon>Anophelinae</taxon>
        <taxon>Anopheles</taxon>
        <taxon>Anopheles maculatus group</taxon>
    </lineage>
</organism>
<dbReference type="VEuPathDB" id="VectorBase:AMAM003238"/>
<sequence length="71" mass="8583">MLHHFVQKQHFQLCFGYQSKENQPSEEQLHRVYHVLSQTLPKLFVQPLDYSIYSPNLIFENNIRGTRTEYD</sequence>